<gene>
    <name evidence="1" type="ORF">WG66_5944</name>
</gene>
<name>A0A0W0FZ15_MONRR</name>
<sequence length="31" mass="3405">MLSKAHSVYQTNDVALAVFNPLDILLTSTEL</sequence>
<protein>
    <submittedName>
        <fullName evidence="1">Uncharacterized protein</fullName>
    </submittedName>
</protein>
<evidence type="ECO:0000313" key="1">
    <source>
        <dbReference type="EMBL" id="KTB41470.1"/>
    </source>
</evidence>
<dbReference type="EMBL" id="LATX01001454">
    <property type="protein sequence ID" value="KTB41470.1"/>
    <property type="molecule type" value="Genomic_DNA"/>
</dbReference>
<proteinExistence type="predicted"/>
<comment type="caution">
    <text evidence="1">The sequence shown here is derived from an EMBL/GenBank/DDBJ whole genome shotgun (WGS) entry which is preliminary data.</text>
</comment>
<dbReference type="Proteomes" id="UP000054988">
    <property type="component" value="Unassembled WGS sequence"/>
</dbReference>
<reference evidence="1 2" key="1">
    <citation type="submission" date="2015-12" db="EMBL/GenBank/DDBJ databases">
        <title>Draft genome sequence of Moniliophthora roreri, the causal agent of frosty pod rot of cacao.</title>
        <authorList>
            <person name="Aime M.C."/>
            <person name="Diaz-Valderrama J.R."/>
            <person name="Kijpornyongpan T."/>
            <person name="Phillips-Mora W."/>
        </authorList>
    </citation>
    <scope>NUCLEOTIDE SEQUENCE [LARGE SCALE GENOMIC DNA]</scope>
    <source>
        <strain evidence="1 2">MCA 2952</strain>
    </source>
</reference>
<accession>A0A0W0FZ15</accession>
<dbReference type="AlphaFoldDB" id="A0A0W0FZ15"/>
<evidence type="ECO:0000313" key="2">
    <source>
        <dbReference type="Proteomes" id="UP000054988"/>
    </source>
</evidence>
<organism evidence="1 2">
    <name type="scientific">Moniliophthora roreri</name>
    <name type="common">Frosty pod rot fungus</name>
    <name type="synonym">Monilia roreri</name>
    <dbReference type="NCBI Taxonomy" id="221103"/>
    <lineage>
        <taxon>Eukaryota</taxon>
        <taxon>Fungi</taxon>
        <taxon>Dikarya</taxon>
        <taxon>Basidiomycota</taxon>
        <taxon>Agaricomycotina</taxon>
        <taxon>Agaricomycetes</taxon>
        <taxon>Agaricomycetidae</taxon>
        <taxon>Agaricales</taxon>
        <taxon>Marasmiineae</taxon>
        <taxon>Marasmiaceae</taxon>
        <taxon>Moniliophthora</taxon>
    </lineage>
</organism>